<dbReference type="EMBL" id="DF933809">
    <property type="protein sequence ID" value="GAM33926.1"/>
    <property type="molecule type" value="Genomic_DNA"/>
</dbReference>
<evidence type="ECO:0000313" key="2">
    <source>
        <dbReference type="Proteomes" id="UP000053095"/>
    </source>
</evidence>
<dbReference type="AlphaFoldDB" id="A0A698XKN2"/>
<organism evidence="1 2">
    <name type="scientific">Talaromyces pinophilus</name>
    <name type="common">Penicillium pinophilum</name>
    <dbReference type="NCBI Taxonomy" id="128442"/>
    <lineage>
        <taxon>Eukaryota</taxon>
        <taxon>Fungi</taxon>
        <taxon>Dikarya</taxon>
        <taxon>Ascomycota</taxon>
        <taxon>Pezizomycotina</taxon>
        <taxon>Eurotiomycetes</taxon>
        <taxon>Eurotiomycetidae</taxon>
        <taxon>Eurotiales</taxon>
        <taxon>Trichocomaceae</taxon>
        <taxon>Talaromyces</taxon>
        <taxon>Talaromyces sect. Talaromyces</taxon>
    </lineage>
</organism>
<reference evidence="2" key="1">
    <citation type="journal article" date="2015" name="Genome Announc.">
        <title>Draft genome sequence of Talaromyces cellulolyticus strain Y-94, a source of lignocellulosic biomass-degrading enzymes.</title>
        <authorList>
            <person name="Fujii T."/>
            <person name="Koike H."/>
            <person name="Sawayama S."/>
            <person name="Yano S."/>
            <person name="Inoue H."/>
        </authorList>
    </citation>
    <scope>NUCLEOTIDE SEQUENCE [LARGE SCALE GENOMIC DNA]</scope>
    <source>
        <strain evidence="2">Y-94</strain>
    </source>
</reference>
<accession>A0A698XKN2</accession>
<dbReference type="Pfam" id="PF20174">
    <property type="entry name" value="DUF6540"/>
    <property type="match status" value="1"/>
</dbReference>
<dbReference type="InterPro" id="IPR046670">
    <property type="entry name" value="DUF6540"/>
</dbReference>
<keyword evidence="2" id="KW-1185">Reference proteome</keyword>
<proteinExistence type="predicted"/>
<protein>
    <submittedName>
        <fullName evidence="1">Uncharacterized protein</fullName>
    </submittedName>
</protein>
<evidence type="ECO:0000313" key="1">
    <source>
        <dbReference type="EMBL" id="GAM33926.1"/>
    </source>
</evidence>
<dbReference type="Proteomes" id="UP000053095">
    <property type="component" value="Unassembled WGS sequence"/>
</dbReference>
<gene>
    <name evidence="1" type="ORF">TCE0_013r01182</name>
</gene>
<sequence length="162" mass="18631">MPRNIFLIIYKSPLFPAHWSLWIPSVANPNIGKRIHVTGDVKSGFEHEFVRNYDLRSETKTHVVILMGEVEDKYVADDDEDLRREEWVEERDKSPRDQMEEVAIKIPAPGPSMNPASRDVAPTKRARMRNCQHWLADFVTELVRRNILPASADSAVQGEPKN</sequence>
<name>A0A698XKN2_TALPI</name>